<dbReference type="EnsemblPlants" id="LPERR02G30000.1">
    <property type="protein sequence ID" value="LPERR02G30000.1"/>
    <property type="gene ID" value="LPERR02G30000"/>
</dbReference>
<feature type="binding site" evidence="10">
    <location>
        <position position="111"/>
    </location>
    <ligand>
        <name>ATP</name>
        <dbReference type="ChEBI" id="CHEBI:30616"/>
    </ligand>
</feature>
<dbReference type="Gramene" id="LPERR02G30000.1">
    <property type="protein sequence ID" value="LPERR02G30000.1"/>
    <property type="gene ID" value="LPERR02G30000"/>
</dbReference>
<dbReference type="UniPathway" id="UPA00344"/>
<evidence type="ECO:0000256" key="9">
    <source>
        <dbReference type="ARBA" id="ARBA00023268"/>
    </source>
</evidence>
<dbReference type="HAMAP" id="MF_03049">
    <property type="entry name" value="MOCS3_Uba4"/>
    <property type="match status" value="1"/>
</dbReference>
<dbReference type="CDD" id="cd00757">
    <property type="entry name" value="ThiF_MoeB_HesA_family"/>
    <property type="match status" value="1"/>
</dbReference>
<dbReference type="GO" id="GO:0042292">
    <property type="term" value="F:URM1 activating enzyme activity"/>
    <property type="evidence" value="ECO:0007669"/>
    <property type="project" value="TreeGrafter"/>
</dbReference>
<name>A0A0D9VMB3_9ORYZ</name>
<feature type="binding site" evidence="10">
    <location>
        <position position="135"/>
    </location>
    <ligand>
        <name>ATP</name>
        <dbReference type="ChEBI" id="CHEBI:30616"/>
    </ligand>
</feature>
<keyword evidence="7 10" id="KW-0862">Zinc</keyword>
<dbReference type="Proteomes" id="UP000032180">
    <property type="component" value="Chromosome 2"/>
</dbReference>
<evidence type="ECO:0000256" key="11">
    <source>
        <dbReference type="SAM" id="Coils"/>
    </source>
</evidence>
<evidence type="ECO:0000256" key="2">
    <source>
        <dbReference type="ARBA" id="ARBA00022490"/>
    </source>
</evidence>
<keyword evidence="11" id="KW-0175">Coiled coil</keyword>
<feature type="binding site" evidence="10">
    <location>
        <position position="223"/>
    </location>
    <ligand>
        <name>Zn(2+)</name>
        <dbReference type="ChEBI" id="CHEBI:29105"/>
    </ligand>
</feature>
<dbReference type="GO" id="GO:0004792">
    <property type="term" value="F:thiosulfate-cyanide sulfurtransferase activity"/>
    <property type="evidence" value="ECO:0007669"/>
    <property type="project" value="TreeGrafter"/>
</dbReference>
<evidence type="ECO:0000256" key="8">
    <source>
        <dbReference type="ARBA" id="ARBA00022840"/>
    </source>
</evidence>
<accession>A0A0D9VMB3</accession>
<dbReference type="GO" id="GO:0002143">
    <property type="term" value="P:tRNA wobble position uridine thiolation"/>
    <property type="evidence" value="ECO:0007669"/>
    <property type="project" value="InterPro"/>
</dbReference>
<feature type="binding site" evidence="10">
    <location>
        <begin position="179"/>
        <end position="180"/>
    </location>
    <ligand>
        <name>ATP</name>
        <dbReference type="ChEBI" id="CHEBI:30616"/>
    </ligand>
</feature>
<feature type="binding site" evidence="10">
    <location>
        <position position="305"/>
    </location>
    <ligand>
        <name>Zn(2+)</name>
        <dbReference type="ChEBI" id="CHEBI:29105"/>
    </ligand>
</feature>
<comment type="similarity">
    <text evidence="10">In the N-terminal section; belongs to the HesA/MoeB/ThiF family. UBA4 subfamily.</text>
</comment>
<keyword evidence="4 10" id="KW-0819">tRNA processing</keyword>
<dbReference type="UniPathway" id="UPA00988"/>
<evidence type="ECO:0000313" key="13">
    <source>
        <dbReference type="EnsemblPlants" id="LPERR02G30000.1"/>
    </source>
</evidence>
<dbReference type="GO" id="GO:0061605">
    <property type="term" value="F:molybdopterin-synthase adenylyltransferase activity"/>
    <property type="evidence" value="ECO:0007669"/>
    <property type="project" value="UniProtKB-EC"/>
</dbReference>
<feature type="coiled-coil region" evidence="11">
    <location>
        <begin position="11"/>
        <end position="45"/>
    </location>
</feature>
<dbReference type="GO" id="GO:0061604">
    <property type="term" value="F:molybdopterin-synthase sulfurtransferase activity"/>
    <property type="evidence" value="ECO:0007669"/>
    <property type="project" value="UniProtKB-EC"/>
</dbReference>
<sequence length="467" mass="50755">MEGGDGGRGRTEAIARELERLRAEREELDSRIRLLESQLRRAEEETMGFPAAAAADMISRYSRHLLLPEFGLEGQRKLSQSSILVVGAGGLGSPVALYLAACGVGCLGIVDGNQVELHNLHRQIIHTEAFVGQPKVKSAAAACRAINSSIKVFEHPITLNRGNALDVVQQYDVIVDATDNLPSRYMMSDCCVLMNKPLISGAAVGLEGQLTVYHHNGSPCYRCLDLDPPSAAALQSCTDNGILGIRVIGCLQALEAIKVATSIGEPLCGRMLLFDALSSHIGMTAKQPSSESLLQVKIHGSSPTCKVCGENPAFTMQDFMEFDYDSFAQSTTGKNTTTLSLNLLPENARVSCRDYKRLLDSGKPHLLVDVRPSHHFQIASIAHSINVPLSLLEEKLPLLRDATKEMAETSGKNSGQQHCPVYVMCRRGNDSQVALQILRENGFLYTSDVTGGFESWAKEVDPSFPLY</sequence>
<dbReference type="FunFam" id="3.40.250.10:FF:000014">
    <property type="entry name" value="Adenylyltransferase and sulfurtransferase MOCS3"/>
    <property type="match status" value="1"/>
</dbReference>
<dbReference type="SMART" id="SM00450">
    <property type="entry name" value="RHOD"/>
    <property type="match status" value="1"/>
</dbReference>
<dbReference type="InterPro" id="IPR045886">
    <property type="entry name" value="ThiF/MoeB/HesA"/>
</dbReference>
<dbReference type="Pfam" id="PF00899">
    <property type="entry name" value="ThiF"/>
    <property type="match status" value="1"/>
</dbReference>
<dbReference type="STRING" id="77586.A0A0D9VMB3"/>
<keyword evidence="10" id="KW-0501">Molybdenum cofactor biosynthesis</keyword>
<dbReference type="eggNOG" id="KOG2017">
    <property type="taxonomic scope" value="Eukaryota"/>
</dbReference>
<keyword evidence="2 10" id="KW-0963">Cytoplasm</keyword>
<comment type="function">
    <text evidence="10">Plays a central role in 2-thiolation of mcm(5)S(2)U at tRNA wobble positions of cytosolic tRNA(Lys), tRNA(Glu) and tRNA(Gln). Also essential during biosynthesis of the molybdenum cofactor. Acts by mediating the C-terminal thiocarboxylation of sulfur carriers URM1 and MOCS2A. Its N-terminus first activates URM1 and MOCS2A as acyl-adenylates (-COAMP), then the persulfide sulfur on the catalytic cysteine is transferred to URM1 and MOCS2A to form thiocarboxylation (-COSH) of their C-terminus. The reaction probably involves hydrogen sulfide that is generated from the persulfide intermediate and that acts as nucleophile towards URM1 and MOCS2A. Subsequently, a transient disulfide bond is formed. Does not use thiosulfate as sulfur donor; NFS1 probably acting as a sulfur donor for thiocarboxylation reactions.</text>
</comment>
<feature type="binding site" evidence="10">
    <location>
        <begin position="118"/>
        <end position="122"/>
    </location>
    <ligand>
        <name>ATP</name>
        <dbReference type="ChEBI" id="CHEBI:30616"/>
    </ligand>
</feature>
<feature type="binding site" evidence="10">
    <location>
        <position position="220"/>
    </location>
    <ligand>
        <name>Zn(2+)</name>
        <dbReference type="ChEBI" id="CHEBI:29105"/>
    </ligand>
</feature>
<evidence type="ECO:0000313" key="14">
    <source>
        <dbReference type="Proteomes" id="UP000032180"/>
    </source>
</evidence>
<gene>
    <name evidence="10" type="primary">MOCS3</name>
    <name evidence="10" type="synonym">CNX5</name>
    <name evidence="10" type="synonym">UBA4</name>
</gene>
<dbReference type="GO" id="GO:0046872">
    <property type="term" value="F:metal ion binding"/>
    <property type="evidence" value="ECO:0007669"/>
    <property type="project" value="UniProtKB-KW"/>
</dbReference>
<dbReference type="PANTHER" id="PTHR10953:SF102">
    <property type="entry name" value="ADENYLYLTRANSFERASE AND SULFURTRANSFERASE MOCS3"/>
    <property type="match status" value="1"/>
</dbReference>
<dbReference type="InterPro" id="IPR035985">
    <property type="entry name" value="Ubiquitin-activating_enz"/>
</dbReference>
<evidence type="ECO:0000256" key="4">
    <source>
        <dbReference type="ARBA" id="ARBA00022694"/>
    </source>
</evidence>
<evidence type="ECO:0000259" key="12">
    <source>
        <dbReference type="PROSITE" id="PS50206"/>
    </source>
</evidence>
<feature type="active site" description="Glycyl thioester intermediate; for adenylyltransferase activity" evidence="10">
    <location>
        <position position="237"/>
    </location>
</feature>
<dbReference type="FunFam" id="3.40.50.720:FF:000033">
    <property type="entry name" value="Adenylyltransferase and sulfurtransferase MOCS3"/>
    <property type="match status" value="1"/>
</dbReference>
<comment type="catalytic activity">
    <reaction evidence="10">
        <text>[molybdopterin-synthase sulfur-carrier protein]-C-terminal Gly-Gly + ATP + H(+) = [molybdopterin-synthase sulfur-carrier protein]-C-terminal Gly-Gly-AMP + diphosphate</text>
        <dbReference type="Rhea" id="RHEA:43616"/>
        <dbReference type="Rhea" id="RHEA-COMP:12159"/>
        <dbReference type="Rhea" id="RHEA-COMP:12202"/>
        <dbReference type="ChEBI" id="CHEBI:15378"/>
        <dbReference type="ChEBI" id="CHEBI:30616"/>
        <dbReference type="ChEBI" id="CHEBI:33019"/>
        <dbReference type="ChEBI" id="CHEBI:90618"/>
        <dbReference type="ChEBI" id="CHEBI:90778"/>
        <dbReference type="EC" id="2.7.7.80"/>
    </reaction>
</comment>
<dbReference type="InterPro" id="IPR000594">
    <property type="entry name" value="ThiF_NAD_FAD-bd"/>
</dbReference>
<comment type="cofactor">
    <cofactor evidence="10">
        <name>Zn(2+)</name>
        <dbReference type="ChEBI" id="CHEBI:29105"/>
    </cofactor>
    <text evidence="10">Binds 1 zinc ion per subunit.</text>
</comment>
<proteinExistence type="inferred from homology"/>
<organism evidence="13 14">
    <name type="scientific">Leersia perrieri</name>
    <dbReference type="NCBI Taxonomy" id="77586"/>
    <lineage>
        <taxon>Eukaryota</taxon>
        <taxon>Viridiplantae</taxon>
        <taxon>Streptophyta</taxon>
        <taxon>Embryophyta</taxon>
        <taxon>Tracheophyta</taxon>
        <taxon>Spermatophyta</taxon>
        <taxon>Magnoliopsida</taxon>
        <taxon>Liliopsida</taxon>
        <taxon>Poales</taxon>
        <taxon>Poaceae</taxon>
        <taxon>BOP clade</taxon>
        <taxon>Oryzoideae</taxon>
        <taxon>Oryzeae</taxon>
        <taxon>Oryzinae</taxon>
        <taxon>Leersia</taxon>
    </lineage>
</organism>
<reference evidence="14" key="2">
    <citation type="submission" date="2013-12" db="EMBL/GenBank/DDBJ databases">
        <authorList>
            <person name="Yu Y."/>
            <person name="Lee S."/>
            <person name="de Baynast K."/>
            <person name="Wissotski M."/>
            <person name="Liu L."/>
            <person name="Talag J."/>
            <person name="Goicoechea J."/>
            <person name="Angelova A."/>
            <person name="Jetty R."/>
            <person name="Kudrna D."/>
            <person name="Golser W."/>
            <person name="Rivera L."/>
            <person name="Zhang J."/>
            <person name="Wing R."/>
        </authorList>
    </citation>
    <scope>NUCLEOTIDE SEQUENCE</scope>
</reference>
<dbReference type="EC" id="2.7.7.80" evidence="10"/>
<dbReference type="Gene3D" id="3.40.50.720">
    <property type="entry name" value="NAD(P)-binding Rossmann-like Domain"/>
    <property type="match status" value="1"/>
</dbReference>
<comment type="pathway">
    <text evidence="10">Cofactor biosynthesis; molybdopterin biosynthesis.</text>
</comment>
<dbReference type="EC" id="2.8.1.11" evidence="10"/>
<feature type="binding site" evidence="10">
    <location>
        <position position="90"/>
    </location>
    <ligand>
        <name>ATP</name>
        <dbReference type="ChEBI" id="CHEBI:30616"/>
    </ligand>
</feature>
<dbReference type="InterPro" id="IPR028885">
    <property type="entry name" value="MOCS3/Uba4"/>
</dbReference>
<dbReference type="GO" id="GO:0006777">
    <property type="term" value="P:Mo-molybdopterin cofactor biosynthetic process"/>
    <property type="evidence" value="ECO:0007669"/>
    <property type="project" value="UniProtKB-UniRule"/>
</dbReference>
<evidence type="ECO:0000256" key="6">
    <source>
        <dbReference type="ARBA" id="ARBA00022741"/>
    </source>
</evidence>
<keyword evidence="3 10" id="KW-0808">Transferase</keyword>
<comment type="catalytic activity">
    <reaction evidence="10">
        <text>[molybdopterin-synthase sulfur-carrier protein]-C-terminal Gly-Gly-AMP + S-sulfanyl-L-cysteinyl-[cysteine desulfurase] + AH2 = [molybdopterin-synthase sulfur-carrier protein]-C-terminal-Gly-aminoethanethioate + L-cysteinyl-[cysteine desulfurase] + A + AMP + 2 H(+)</text>
        <dbReference type="Rhea" id="RHEA:48612"/>
        <dbReference type="Rhea" id="RHEA-COMP:12157"/>
        <dbReference type="Rhea" id="RHEA-COMP:12158"/>
        <dbReference type="Rhea" id="RHEA-COMP:12159"/>
        <dbReference type="Rhea" id="RHEA-COMP:19907"/>
        <dbReference type="ChEBI" id="CHEBI:13193"/>
        <dbReference type="ChEBI" id="CHEBI:15378"/>
        <dbReference type="ChEBI" id="CHEBI:17499"/>
        <dbReference type="ChEBI" id="CHEBI:29950"/>
        <dbReference type="ChEBI" id="CHEBI:61963"/>
        <dbReference type="ChEBI" id="CHEBI:90618"/>
        <dbReference type="ChEBI" id="CHEBI:232372"/>
        <dbReference type="ChEBI" id="CHEBI:456215"/>
        <dbReference type="EC" id="2.8.1.11"/>
    </reaction>
</comment>
<reference evidence="13 14" key="1">
    <citation type="submission" date="2012-08" db="EMBL/GenBank/DDBJ databases">
        <title>Oryza genome evolution.</title>
        <authorList>
            <person name="Wing R.A."/>
        </authorList>
    </citation>
    <scope>NUCLEOTIDE SEQUENCE</scope>
</reference>
<reference evidence="13" key="3">
    <citation type="submission" date="2015-04" db="UniProtKB">
        <authorList>
            <consortium name="EnsemblPlants"/>
        </authorList>
    </citation>
    <scope>IDENTIFICATION</scope>
</reference>
<feature type="binding site" evidence="10">
    <location>
        <position position="308"/>
    </location>
    <ligand>
        <name>Zn(2+)</name>
        <dbReference type="ChEBI" id="CHEBI:29105"/>
    </ligand>
</feature>
<dbReference type="PROSITE" id="PS50206">
    <property type="entry name" value="RHODANESE_3"/>
    <property type="match status" value="1"/>
</dbReference>
<keyword evidence="8 10" id="KW-0067">ATP-binding</keyword>
<evidence type="ECO:0000256" key="3">
    <source>
        <dbReference type="ARBA" id="ARBA00022679"/>
    </source>
</evidence>
<dbReference type="PANTHER" id="PTHR10953">
    <property type="entry name" value="UBIQUITIN-ACTIVATING ENZYME E1"/>
    <property type="match status" value="1"/>
</dbReference>
<comment type="pathway">
    <text evidence="10">tRNA modification; 5-methoxycarbonylmethyl-2-thiouridine-tRNA biosynthesis.</text>
</comment>
<dbReference type="GO" id="GO:0005524">
    <property type="term" value="F:ATP binding"/>
    <property type="evidence" value="ECO:0007669"/>
    <property type="project" value="UniProtKB-KW"/>
</dbReference>
<evidence type="ECO:0000256" key="10">
    <source>
        <dbReference type="HAMAP-Rule" id="MF_03049"/>
    </source>
</evidence>
<dbReference type="InterPro" id="IPR036873">
    <property type="entry name" value="Rhodanese-like_dom_sf"/>
</dbReference>
<feature type="domain" description="Rhodanese" evidence="12">
    <location>
        <begin position="361"/>
        <end position="465"/>
    </location>
</feature>
<evidence type="ECO:0000256" key="5">
    <source>
        <dbReference type="ARBA" id="ARBA00022723"/>
    </source>
</evidence>
<dbReference type="InterPro" id="IPR001763">
    <property type="entry name" value="Rhodanese-like_dom"/>
</dbReference>
<keyword evidence="5 10" id="KW-0479">Metal-binding</keyword>
<dbReference type="Gene3D" id="3.40.250.10">
    <property type="entry name" value="Rhodanese-like domain"/>
    <property type="match status" value="1"/>
</dbReference>
<keyword evidence="9 10" id="KW-0511">Multifunctional enzyme</keyword>
<dbReference type="Pfam" id="PF00581">
    <property type="entry name" value="Rhodanese"/>
    <property type="match status" value="1"/>
</dbReference>
<keyword evidence="14" id="KW-1185">Reference proteome</keyword>
<evidence type="ECO:0000256" key="1">
    <source>
        <dbReference type="ARBA" id="ARBA00004514"/>
    </source>
</evidence>
<evidence type="ECO:0000256" key="7">
    <source>
        <dbReference type="ARBA" id="ARBA00022833"/>
    </source>
</evidence>
<protein>
    <recommendedName>
        <fullName evidence="10">Adenylyltransferase and sulfurtransferase MOCS3</fullName>
    </recommendedName>
    <alternativeName>
        <fullName evidence="10">Molybdenum cofactor synthesis protein 3</fullName>
    </alternativeName>
    <domain>
        <recommendedName>
            <fullName evidence="10">Molybdopterin-synthase adenylyltransferase</fullName>
            <ecNumber evidence="10">2.7.7.80</ecNumber>
        </recommendedName>
        <alternativeName>
            <fullName evidence="10">Adenylyltransferase MOCS3</fullName>
        </alternativeName>
        <alternativeName>
            <fullName evidence="10">Sulfur carrier protein MOCS2A adenylyltransferase</fullName>
        </alternativeName>
    </domain>
    <domain>
        <recommendedName>
            <fullName evidence="10">Molybdopterin-synthase sulfurtransferase</fullName>
            <ecNumber evidence="10">2.8.1.11</ecNumber>
        </recommendedName>
        <alternativeName>
            <fullName evidence="10">Sulfurtransferase MOCS3</fullName>
        </alternativeName>
        <alternativeName>
            <fullName evidence="10">Sulfur carrier protein MOCS2A sulfurtransferase</fullName>
        </alternativeName>
    </domain>
</protein>
<feature type="active site" description="Cysteine persulfide intermediate; for sulfurtransferase activity" evidence="10">
    <location>
        <position position="425"/>
    </location>
</feature>
<dbReference type="SUPFAM" id="SSF69572">
    <property type="entry name" value="Activating enzymes of the ubiquitin-like proteins"/>
    <property type="match status" value="1"/>
</dbReference>
<dbReference type="GO" id="GO:0005829">
    <property type="term" value="C:cytosol"/>
    <property type="evidence" value="ECO:0007669"/>
    <property type="project" value="UniProtKB-SubCell"/>
</dbReference>
<keyword evidence="6 10" id="KW-0547">Nucleotide-binding</keyword>
<dbReference type="AlphaFoldDB" id="A0A0D9VMB3"/>
<comment type="subcellular location">
    <subcellularLocation>
        <location evidence="1">Cytoplasm</location>
        <location evidence="1">Cytosol</location>
    </subcellularLocation>
</comment>